<dbReference type="RefSeq" id="WP_189402424.1">
    <property type="nucleotide sequence ID" value="NZ_BMXA01000006.1"/>
</dbReference>
<dbReference type="GO" id="GO:0004109">
    <property type="term" value="F:coproporphyrinogen oxidase activity"/>
    <property type="evidence" value="ECO:0007669"/>
    <property type="project" value="InterPro"/>
</dbReference>
<dbReference type="InterPro" id="IPR023404">
    <property type="entry name" value="rSAM_horseshoe"/>
</dbReference>
<evidence type="ECO:0000259" key="18">
    <source>
        <dbReference type="PROSITE" id="PS51918"/>
    </source>
</evidence>
<evidence type="ECO:0000256" key="16">
    <source>
        <dbReference type="PIRSR" id="PIRSR000167-1"/>
    </source>
</evidence>
<dbReference type="GO" id="GO:0051539">
    <property type="term" value="F:4 iron, 4 sulfur cluster binding"/>
    <property type="evidence" value="ECO:0007669"/>
    <property type="project" value="UniProtKB-KW"/>
</dbReference>
<dbReference type="EC" id="1.3.98.3" evidence="15"/>
<dbReference type="PANTHER" id="PTHR13932">
    <property type="entry name" value="COPROPORPHYRINIGEN III OXIDASE"/>
    <property type="match status" value="1"/>
</dbReference>
<feature type="binding site" evidence="17">
    <location>
        <position position="70"/>
    </location>
    <ligand>
        <name>[4Fe-4S] cluster</name>
        <dbReference type="ChEBI" id="CHEBI:49883"/>
        <note>4Fe-4S-S-AdoMet</note>
    </ligand>
</feature>
<comment type="catalytic activity">
    <reaction evidence="14 15">
        <text>coproporphyrinogen III + 2 S-adenosyl-L-methionine = protoporphyrinogen IX + 2 5'-deoxyadenosine + 2 L-methionine + 2 CO2</text>
        <dbReference type="Rhea" id="RHEA:15425"/>
        <dbReference type="ChEBI" id="CHEBI:16526"/>
        <dbReference type="ChEBI" id="CHEBI:17319"/>
        <dbReference type="ChEBI" id="CHEBI:57307"/>
        <dbReference type="ChEBI" id="CHEBI:57309"/>
        <dbReference type="ChEBI" id="CHEBI:57844"/>
        <dbReference type="ChEBI" id="CHEBI:59789"/>
        <dbReference type="EC" id="1.3.98.3"/>
    </reaction>
</comment>
<name>A0A918VPK7_9GAMM</name>
<sequence>MQQHATSISKDLIQRYDTAAPRYTSYPTAPQFHNGFSEADYRTHAELANNSLLPRDLSLYVHIPFCHSLCYFCGCNKVVTQTTNNKVNEYLDRLLREIRRRGQLFGADRLVTQIHFGGGTPNFLSAEQIHLILDEIAQQFHLDLPHKLEIGIELDPRSITPKGVHELNQQGFNRFSIGVQDFSAPVQEAVNRVQNEADTVDVIEAALAHSKSVNVDLITGLPRQTVKSFADTLDKIIDTGATRIAAYNFAYLPARIKAQRMINPTELPSTTSRLALVALARDKLLAADYVHIGMDHYALASDSLAEAYRTGSLQRNFQGYTTHRETDLIGVGASAISNFATAYAQNEPTLSKYIELIDSDKLPIVKGLSLSEDDRIRHAVIQQLMCRHQIDLSAPVGRLADTDLHTSMSDYFAPELTRMAQLAEDGLIELDQARLTITETGRFFMRSIASVFDRYLPQSQSGQVLPFSRTI</sequence>
<feature type="domain" description="Radical SAM core" evidence="18">
    <location>
        <begin position="51"/>
        <end position="288"/>
    </location>
</feature>
<reference evidence="19" key="2">
    <citation type="submission" date="2020-09" db="EMBL/GenBank/DDBJ databases">
        <authorList>
            <person name="Sun Q."/>
            <person name="Kim S."/>
        </authorList>
    </citation>
    <scope>NUCLEOTIDE SEQUENCE</scope>
    <source>
        <strain evidence="19">KCTC 12711</strain>
    </source>
</reference>
<feature type="binding site" evidence="16">
    <location>
        <position position="180"/>
    </location>
    <ligand>
        <name>S-adenosyl-L-methionine</name>
        <dbReference type="ChEBI" id="CHEBI:59789"/>
        <label>2</label>
    </ligand>
</feature>
<dbReference type="PIRSF" id="PIRSF000167">
    <property type="entry name" value="HemN"/>
    <property type="match status" value="1"/>
</dbReference>
<feature type="binding site" evidence="16">
    <location>
        <position position="216"/>
    </location>
    <ligand>
        <name>S-adenosyl-L-methionine</name>
        <dbReference type="ChEBI" id="CHEBI:59789"/>
        <label>2</label>
    </ligand>
</feature>
<evidence type="ECO:0000313" key="20">
    <source>
        <dbReference type="Proteomes" id="UP000614811"/>
    </source>
</evidence>
<evidence type="ECO:0000256" key="8">
    <source>
        <dbReference type="ARBA" id="ARBA00022723"/>
    </source>
</evidence>
<evidence type="ECO:0000256" key="7">
    <source>
        <dbReference type="ARBA" id="ARBA00022691"/>
    </source>
</evidence>
<comment type="function">
    <text evidence="13">Involved in the heme biosynthesis. Catalyzes the anaerobic oxidative decarboxylation of propionate groups of rings A and B of coproporphyrinogen III to yield the vinyl groups in protoporphyrinogen IX.</text>
</comment>
<keyword evidence="12 15" id="KW-0627">Porphyrin biosynthesis</keyword>
<dbReference type="SFLD" id="SFLDS00029">
    <property type="entry name" value="Radical_SAM"/>
    <property type="match status" value="1"/>
</dbReference>
<dbReference type="InterPro" id="IPR007197">
    <property type="entry name" value="rSAM"/>
</dbReference>
<comment type="similarity">
    <text evidence="3 15">Belongs to the anaerobic coproporphyrinogen-III oxidase family.</text>
</comment>
<feature type="binding site" evidence="16">
    <location>
        <position position="192"/>
    </location>
    <ligand>
        <name>S-adenosyl-L-methionine</name>
        <dbReference type="ChEBI" id="CHEBI:59789"/>
        <label>2</label>
    </ligand>
</feature>
<dbReference type="InterPro" id="IPR006638">
    <property type="entry name" value="Elp3/MiaA/NifB-like_rSAM"/>
</dbReference>
<evidence type="ECO:0000256" key="9">
    <source>
        <dbReference type="ARBA" id="ARBA00023002"/>
    </source>
</evidence>
<feature type="binding site" evidence="16">
    <location>
        <begin position="119"/>
        <end position="120"/>
    </location>
    <ligand>
        <name>S-adenosyl-L-methionine</name>
        <dbReference type="ChEBI" id="CHEBI:59789"/>
        <label>2</label>
    </ligand>
</feature>
<dbReference type="InterPro" id="IPR034505">
    <property type="entry name" value="Coproporphyrinogen-III_oxidase"/>
</dbReference>
<dbReference type="AlphaFoldDB" id="A0A918VPK7"/>
<feature type="binding site" evidence="16">
    <location>
        <position position="336"/>
    </location>
    <ligand>
        <name>S-adenosyl-L-methionine</name>
        <dbReference type="ChEBI" id="CHEBI:59789"/>
        <label>1</label>
    </ligand>
</feature>
<accession>A0A918VPK7</accession>
<protein>
    <recommendedName>
        <fullName evidence="15">Coproporphyrinogen-III oxidase</fullName>
        <ecNumber evidence="15">1.3.98.3</ecNumber>
    </recommendedName>
</protein>
<dbReference type="GO" id="GO:0046872">
    <property type="term" value="F:metal ion binding"/>
    <property type="evidence" value="ECO:0007669"/>
    <property type="project" value="UniProtKB-KW"/>
</dbReference>
<dbReference type="PANTHER" id="PTHR13932:SF6">
    <property type="entry name" value="OXYGEN-INDEPENDENT COPROPORPHYRINOGEN III OXIDASE"/>
    <property type="match status" value="1"/>
</dbReference>
<evidence type="ECO:0000256" key="6">
    <source>
        <dbReference type="ARBA" id="ARBA00022490"/>
    </source>
</evidence>
<feature type="binding site" evidence="16">
    <location>
        <position position="153"/>
    </location>
    <ligand>
        <name>S-adenosyl-L-methionine</name>
        <dbReference type="ChEBI" id="CHEBI:59789"/>
        <label>1</label>
    </ligand>
</feature>
<keyword evidence="10 15" id="KW-0408">Iron</keyword>
<evidence type="ECO:0000313" key="19">
    <source>
        <dbReference type="EMBL" id="GHA17485.1"/>
    </source>
</evidence>
<dbReference type="EMBL" id="BMXA01000006">
    <property type="protein sequence ID" value="GHA17485.1"/>
    <property type="molecule type" value="Genomic_DNA"/>
</dbReference>
<feature type="binding site" evidence="17">
    <location>
        <position position="73"/>
    </location>
    <ligand>
        <name>[4Fe-4S] cluster</name>
        <dbReference type="ChEBI" id="CHEBI:49883"/>
        <note>4Fe-4S-S-AdoMet</note>
    </ligand>
</feature>
<dbReference type="GO" id="GO:0006782">
    <property type="term" value="P:protoporphyrinogen IX biosynthetic process"/>
    <property type="evidence" value="ECO:0007669"/>
    <property type="project" value="TreeGrafter"/>
</dbReference>
<evidence type="ECO:0000256" key="4">
    <source>
        <dbReference type="ARBA" id="ARBA00011245"/>
    </source>
</evidence>
<keyword evidence="20" id="KW-1185">Reference proteome</keyword>
<dbReference type="Gene3D" id="3.80.30.20">
    <property type="entry name" value="tm_1862 like domain"/>
    <property type="match status" value="1"/>
</dbReference>
<comment type="subunit">
    <text evidence="4">Monomer.</text>
</comment>
<dbReference type="Pfam" id="PF04055">
    <property type="entry name" value="Radical_SAM"/>
    <property type="match status" value="1"/>
</dbReference>
<dbReference type="SMART" id="SM00729">
    <property type="entry name" value="Elp3"/>
    <property type="match status" value="1"/>
</dbReference>
<dbReference type="InterPro" id="IPR004558">
    <property type="entry name" value="Coprogen_oxidase_HemN"/>
</dbReference>
<evidence type="ECO:0000256" key="13">
    <source>
        <dbReference type="ARBA" id="ARBA00024295"/>
    </source>
</evidence>
<dbReference type="InterPro" id="IPR058240">
    <property type="entry name" value="rSAM_sf"/>
</dbReference>
<evidence type="ECO:0000256" key="15">
    <source>
        <dbReference type="PIRNR" id="PIRNR000167"/>
    </source>
</evidence>
<dbReference type="Gene3D" id="1.10.10.920">
    <property type="match status" value="1"/>
</dbReference>
<reference evidence="19" key="1">
    <citation type="journal article" date="2014" name="Int. J. Syst. Evol. Microbiol.">
        <title>Complete genome sequence of Corynebacterium casei LMG S-19264T (=DSM 44701T), isolated from a smear-ripened cheese.</title>
        <authorList>
            <consortium name="US DOE Joint Genome Institute (JGI-PGF)"/>
            <person name="Walter F."/>
            <person name="Albersmeier A."/>
            <person name="Kalinowski J."/>
            <person name="Ruckert C."/>
        </authorList>
    </citation>
    <scope>NUCLEOTIDE SEQUENCE</scope>
    <source>
        <strain evidence="19">KCTC 12711</strain>
    </source>
</reference>
<dbReference type="GO" id="GO:0051989">
    <property type="term" value="F:coproporphyrinogen dehydrogenase activity"/>
    <property type="evidence" value="ECO:0007669"/>
    <property type="project" value="UniProtKB-EC"/>
</dbReference>
<dbReference type="InterPro" id="IPR010723">
    <property type="entry name" value="HemN_C"/>
</dbReference>
<keyword evidence="11 15" id="KW-0411">Iron-sulfur</keyword>
<evidence type="ECO:0000256" key="12">
    <source>
        <dbReference type="ARBA" id="ARBA00023244"/>
    </source>
</evidence>
<comment type="cofactor">
    <cofactor evidence="15 17">
        <name>[4Fe-4S] cluster</name>
        <dbReference type="ChEBI" id="CHEBI:49883"/>
    </cofactor>
    <text evidence="15 17">Binds 1 [4Fe-4S] cluster. The cluster is coordinated with 3 cysteines and an exchangeable S-adenosyl-L-methionine.</text>
</comment>
<gene>
    <name evidence="19" type="primary">hemN-1</name>
    <name evidence="19" type="ORF">GCM10008090_28980</name>
</gene>
<feature type="binding site" evidence="16">
    <location>
        <position position="60"/>
    </location>
    <ligand>
        <name>S-adenosyl-L-methionine</name>
        <dbReference type="ChEBI" id="CHEBI:59789"/>
        <label>1</label>
    </ligand>
</feature>
<proteinExistence type="inferred from homology"/>
<dbReference type="GO" id="GO:0005737">
    <property type="term" value="C:cytoplasm"/>
    <property type="evidence" value="ECO:0007669"/>
    <property type="project" value="UniProtKB-SubCell"/>
</dbReference>
<evidence type="ECO:0000256" key="1">
    <source>
        <dbReference type="ARBA" id="ARBA00004496"/>
    </source>
</evidence>
<keyword evidence="9 15" id="KW-0560">Oxidoreductase</keyword>
<organism evidence="19 20">
    <name type="scientific">Arenicella chitinivorans</name>
    <dbReference type="NCBI Taxonomy" id="1329800"/>
    <lineage>
        <taxon>Bacteria</taxon>
        <taxon>Pseudomonadati</taxon>
        <taxon>Pseudomonadota</taxon>
        <taxon>Gammaproteobacteria</taxon>
        <taxon>Arenicellales</taxon>
        <taxon>Arenicellaceae</taxon>
        <taxon>Arenicella</taxon>
    </lineage>
</organism>
<dbReference type="Proteomes" id="UP000614811">
    <property type="component" value="Unassembled WGS sequence"/>
</dbReference>
<evidence type="ECO:0000256" key="3">
    <source>
        <dbReference type="ARBA" id="ARBA00005493"/>
    </source>
</evidence>
<keyword evidence="6 15" id="KW-0963">Cytoplasm</keyword>
<dbReference type="Pfam" id="PF06969">
    <property type="entry name" value="HemN_C"/>
    <property type="match status" value="1"/>
</dbReference>
<feature type="binding site" evidence="17">
    <location>
        <position position="66"/>
    </location>
    <ligand>
        <name>[4Fe-4S] cluster</name>
        <dbReference type="ChEBI" id="CHEBI:49883"/>
        <note>4Fe-4S-S-AdoMet</note>
    </ligand>
</feature>
<evidence type="ECO:0000256" key="5">
    <source>
        <dbReference type="ARBA" id="ARBA00022485"/>
    </source>
</evidence>
<keyword evidence="8 15" id="KW-0479">Metal-binding</keyword>
<evidence type="ECO:0000256" key="10">
    <source>
        <dbReference type="ARBA" id="ARBA00023004"/>
    </source>
</evidence>
<comment type="subcellular location">
    <subcellularLocation>
        <location evidence="1 15">Cytoplasm</location>
    </subcellularLocation>
</comment>
<feature type="binding site" evidence="16">
    <location>
        <position position="250"/>
    </location>
    <ligand>
        <name>S-adenosyl-L-methionine</name>
        <dbReference type="ChEBI" id="CHEBI:59789"/>
        <label>2</label>
    </ligand>
</feature>
<comment type="pathway">
    <text evidence="2 15">Porphyrin-containing compound metabolism; protoporphyrin-IX biosynthesis; protoporphyrinogen-IX from coproporphyrinogen-III (AdoMet route): step 1/1.</text>
</comment>
<evidence type="ECO:0000256" key="2">
    <source>
        <dbReference type="ARBA" id="ARBA00004785"/>
    </source>
</evidence>
<feature type="binding site" evidence="16">
    <location>
        <begin position="72"/>
        <end position="74"/>
    </location>
    <ligand>
        <name>S-adenosyl-L-methionine</name>
        <dbReference type="ChEBI" id="CHEBI:59789"/>
        <label>2</label>
    </ligand>
</feature>
<keyword evidence="7 15" id="KW-0949">S-adenosyl-L-methionine</keyword>
<dbReference type="NCBIfam" id="TIGR00538">
    <property type="entry name" value="hemN"/>
    <property type="match status" value="1"/>
</dbReference>
<feature type="binding site" evidence="16">
    <location>
        <position position="118"/>
    </location>
    <ligand>
        <name>S-adenosyl-L-methionine</name>
        <dbReference type="ChEBI" id="CHEBI:59789"/>
        <label>1</label>
    </ligand>
</feature>
<dbReference type="SFLD" id="SFLDG01065">
    <property type="entry name" value="anaerobic_coproporphyrinogen-I"/>
    <property type="match status" value="1"/>
</dbReference>
<comment type="caution">
    <text evidence="19">The sequence shown here is derived from an EMBL/GenBank/DDBJ whole genome shotgun (WGS) entry which is preliminary data.</text>
</comment>
<dbReference type="PROSITE" id="PS51918">
    <property type="entry name" value="RADICAL_SAM"/>
    <property type="match status" value="1"/>
</dbReference>
<evidence type="ECO:0000256" key="17">
    <source>
        <dbReference type="PIRSR" id="PIRSR000167-2"/>
    </source>
</evidence>
<dbReference type="SUPFAM" id="SSF102114">
    <property type="entry name" value="Radical SAM enzymes"/>
    <property type="match status" value="1"/>
</dbReference>
<evidence type="ECO:0000256" key="14">
    <source>
        <dbReference type="ARBA" id="ARBA00048321"/>
    </source>
</evidence>
<evidence type="ECO:0000256" key="11">
    <source>
        <dbReference type="ARBA" id="ARBA00023014"/>
    </source>
</evidence>
<keyword evidence="5 15" id="KW-0004">4Fe-4S</keyword>